<evidence type="ECO:0000313" key="2">
    <source>
        <dbReference type="Proteomes" id="UP000325316"/>
    </source>
</evidence>
<proteinExistence type="predicted"/>
<dbReference type="Proteomes" id="UP000325316">
    <property type="component" value="Segment"/>
</dbReference>
<sequence>MLDLNKTKITAEPEDITGYVAQRLRDLEIYTVEIPGPTFQLEQANGASCFEVVSKIADDLDYAIAAINEYNPIVVFLREVTKEPSGKYKFRFQYLAEYKGHSND</sequence>
<reference evidence="1 2" key="1">
    <citation type="submission" date="2019-04" db="EMBL/GenBank/DDBJ databases">
        <authorList>
            <person name="Anderson K.J."/>
            <person name="Thurgood T.L."/>
            <person name="Sharma R."/>
            <person name="Arens D.K."/>
            <person name="Kruger J.L."/>
            <person name="Thompson D.W."/>
            <person name="Casjens S."/>
            <person name="Grose J.H."/>
        </authorList>
    </citation>
    <scope>NUCLEOTIDE SEQUENCE [LARGE SCALE GENOMIC DNA]</scope>
</reference>
<accession>A0A5B9NGC6</accession>
<gene>
    <name evidence="1" type="ORF">KAALPHA_256</name>
</gene>
<dbReference type="EMBL" id="MN013084">
    <property type="protein sequence ID" value="QEG13274.1"/>
    <property type="molecule type" value="Genomic_DNA"/>
</dbReference>
<organism evidence="1 2">
    <name type="scientific">Klebsiella phage vB_KaeM_KaAlpha</name>
    <dbReference type="NCBI Taxonomy" id="2591367"/>
    <lineage>
        <taxon>Viruses</taxon>
        <taxon>Duplodnaviria</taxon>
        <taxon>Heunggongvirae</taxon>
        <taxon>Uroviricota</taxon>
        <taxon>Caudoviricetes</taxon>
        <taxon>Pantevenvirales</taxon>
        <taxon>Straboviridae</taxon>
        <taxon>Tevenvirinae</taxon>
        <taxon>Karamvirus</taxon>
        <taxon>Karamvirus pg7</taxon>
    </lineage>
</organism>
<name>A0A5B9NGC6_9CAUD</name>
<evidence type="ECO:0000313" key="1">
    <source>
        <dbReference type="EMBL" id="QEG13274.1"/>
    </source>
</evidence>
<protein>
    <submittedName>
        <fullName evidence="1">Uncharacterized protein</fullName>
    </submittedName>
</protein>